<comment type="caution">
    <text evidence="1">The sequence shown here is derived from an EMBL/GenBank/DDBJ whole genome shotgun (WGS) entry which is preliminary data.</text>
</comment>
<dbReference type="STRING" id="6573.A0A210PPQ2"/>
<organism evidence="1 2">
    <name type="scientific">Mizuhopecten yessoensis</name>
    <name type="common">Japanese scallop</name>
    <name type="synonym">Patinopecten yessoensis</name>
    <dbReference type="NCBI Taxonomy" id="6573"/>
    <lineage>
        <taxon>Eukaryota</taxon>
        <taxon>Metazoa</taxon>
        <taxon>Spiralia</taxon>
        <taxon>Lophotrochozoa</taxon>
        <taxon>Mollusca</taxon>
        <taxon>Bivalvia</taxon>
        <taxon>Autobranchia</taxon>
        <taxon>Pteriomorphia</taxon>
        <taxon>Pectinida</taxon>
        <taxon>Pectinoidea</taxon>
        <taxon>Pectinidae</taxon>
        <taxon>Mizuhopecten</taxon>
    </lineage>
</organism>
<accession>A0A210PPQ2</accession>
<sequence length="679" mass="78040">MSVSISSTVLQSSAKQLIALCSRRMMERNLGRVTASAIGYRPYSSNTSNKQGNRKKLYSLSTAIAQRADGIVDVPIIMRHVGDKIIQDENYYKVVPKLSEEEMTYMERLGECETIGEVLQLLDNQPETLTSHLAALTLIKLKIQDKKRRDTQKTPGKAFVSKVIMQQLFGIAQKNIDTLSDENLIELARQFMEEKEPESDIKEFILHLIQKKMEDSTLGKYAVFSLTEILQDKKHSDLLQDLWLHVTSRYMELDMDDLLKYLDHVPANMAITDELLKIIETHMVQFGWQLGSRGIGKISSSLSRLQCRNETLASNIAKWTLYHIHEIKTEDLLSVLAYFQELEKSNVDLIHALEKYVFGKGTQVRNEVLGQTLEYLCIIRYLSPVIMDAASAHFLECGQSYSATDLYMILKPYGFFGYEPKNQLAFFQAADVYVPREYANFQGADIYKLMCSFLWLNRSSSVLRGLGRNKCLSIDRNDKSSRFWYRRAMAQPHPITIESLSQFASVITTSDRDDNQRSAITFLMARAALKNLLHGPVIYNIKVKAYLIDFMLIVDENKEDVSPELRYNMHQIPETHKVILIKMLFPEHFCVNTGELLGEYSAAKKFFENSNIHYITLSPLKSGVQRTTVDILQMHFHYKLHQLVNFKFNPFKGVGKQKLLQLWQNSTKQNRTPVQPCQD</sequence>
<reference evidence="1 2" key="1">
    <citation type="journal article" date="2017" name="Nat. Ecol. Evol.">
        <title>Scallop genome provides insights into evolution of bilaterian karyotype and development.</title>
        <authorList>
            <person name="Wang S."/>
            <person name="Zhang J."/>
            <person name="Jiao W."/>
            <person name="Li J."/>
            <person name="Xun X."/>
            <person name="Sun Y."/>
            <person name="Guo X."/>
            <person name="Huan P."/>
            <person name="Dong B."/>
            <person name="Zhang L."/>
            <person name="Hu X."/>
            <person name="Sun X."/>
            <person name="Wang J."/>
            <person name="Zhao C."/>
            <person name="Wang Y."/>
            <person name="Wang D."/>
            <person name="Huang X."/>
            <person name="Wang R."/>
            <person name="Lv J."/>
            <person name="Li Y."/>
            <person name="Zhang Z."/>
            <person name="Liu B."/>
            <person name="Lu W."/>
            <person name="Hui Y."/>
            <person name="Liang J."/>
            <person name="Zhou Z."/>
            <person name="Hou R."/>
            <person name="Li X."/>
            <person name="Liu Y."/>
            <person name="Li H."/>
            <person name="Ning X."/>
            <person name="Lin Y."/>
            <person name="Zhao L."/>
            <person name="Xing Q."/>
            <person name="Dou J."/>
            <person name="Li Y."/>
            <person name="Mao J."/>
            <person name="Guo H."/>
            <person name="Dou H."/>
            <person name="Li T."/>
            <person name="Mu C."/>
            <person name="Jiang W."/>
            <person name="Fu Q."/>
            <person name="Fu X."/>
            <person name="Miao Y."/>
            <person name="Liu J."/>
            <person name="Yu Q."/>
            <person name="Li R."/>
            <person name="Liao H."/>
            <person name="Li X."/>
            <person name="Kong Y."/>
            <person name="Jiang Z."/>
            <person name="Chourrout D."/>
            <person name="Li R."/>
            <person name="Bao Z."/>
        </authorList>
    </citation>
    <scope>NUCLEOTIDE SEQUENCE [LARGE SCALE GENOMIC DNA]</scope>
    <source>
        <strain evidence="1 2">PY_sf001</strain>
    </source>
</reference>
<name>A0A210PPQ2_MIZYE</name>
<dbReference type="GO" id="GO:0016301">
    <property type="term" value="F:kinase activity"/>
    <property type="evidence" value="ECO:0007669"/>
    <property type="project" value="UniProtKB-KW"/>
</dbReference>
<evidence type="ECO:0000313" key="2">
    <source>
        <dbReference type="Proteomes" id="UP000242188"/>
    </source>
</evidence>
<protein>
    <submittedName>
        <fullName evidence="1">FAST kinase domain-containing protein 3</fullName>
    </submittedName>
</protein>
<keyword evidence="2" id="KW-1185">Reference proteome</keyword>
<dbReference type="EMBL" id="NEDP02005565">
    <property type="protein sequence ID" value="OWF38480.1"/>
    <property type="molecule type" value="Genomic_DNA"/>
</dbReference>
<keyword evidence="1" id="KW-0418">Kinase</keyword>
<proteinExistence type="predicted"/>
<evidence type="ECO:0000313" key="1">
    <source>
        <dbReference type="EMBL" id="OWF38480.1"/>
    </source>
</evidence>
<dbReference type="AlphaFoldDB" id="A0A210PPQ2"/>
<dbReference type="OrthoDB" id="385235at2759"/>
<keyword evidence="1" id="KW-0808">Transferase</keyword>
<dbReference type="Proteomes" id="UP000242188">
    <property type="component" value="Unassembled WGS sequence"/>
</dbReference>
<gene>
    <name evidence="1" type="ORF">KP79_PYT12157</name>
</gene>